<dbReference type="GO" id="GO:0070527">
    <property type="term" value="P:platelet aggregation"/>
    <property type="evidence" value="ECO:0007669"/>
    <property type="project" value="TreeGrafter"/>
</dbReference>
<evidence type="ECO:0000256" key="2">
    <source>
        <dbReference type="ARBA" id="ARBA00022525"/>
    </source>
</evidence>
<dbReference type="GO" id="GO:0072377">
    <property type="term" value="P:blood coagulation, common pathway"/>
    <property type="evidence" value="ECO:0007669"/>
    <property type="project" value="TreeGrafter"/>
</dbReference>
<dbReference type="RefSeq" id="XP_029299588.1">
    <property type="nucleotide sequence ID" value="XM_029443728.1"/>
</dbReference>
<keyword evidence="4" id="KW-0325">Glycoprotein</keyword>
<protein>
    <submittedName>
        <fullName evidence="8">Microfibril-associated glycoprotein 4-like</fullName>
    </submittedName>
</protein>
<accession>A0A6J2QMG6</accession>
<dbReference type="SUPFAM" id="SSF56496">
    <property type="entry name" value="Fibrinogen C-terminal domain-like"/>
    <property type="match status" value="1"/>
</dbReference>
<dbReference type="PANTHER" id="PTHR47221">
    <property type="entry name" value="FIBRINOGEN ALPHA CHAIN"/>
    <property type="match status" value="1"/>
</dbReference>
<dbReference type="GO" id="GO:0034116">
    <property type="term" value="P:positive regulation of heterotypic cell-cell adhesion"/>
    <property type="evidence" value="ECO:0007669"/>
    <property type="project" value="TreeGrafter"/>
</dbReference>
<dbReference type="KEGG" id="cgob:115016066"/>
<evidence type="ECO:0000256" key="3">
    <source>
        <dbReference type="ARBA" id="ARBA00023157"/>
    </source>
</evidence>
<keyword evidence="2" id="KW-0964">Secreted</keyword>
<dbReference type="GO" id="GO:0005201">
    <property type="term" value="F:extracellular matrix structural constituent"/>
    <property type="evidence" value="ECO:0007669"/>
    <property type="project" value="TreeGrafter"/>
</dbReference>
<dbReference type="AlphaFoldDB" id="A0A6J2QMG6"/>
<dbReference type="Pfam" id="PF00147">
    <property type="entry name" value="Fibrinogen_C"/>
    <property type="match status" value="1"/>
</dbReference>
<evidence type="ECO:0000256" key="1">
    <source>
        <dbReference type="ARBA" id="ARBA00004613"/>
    </source>
</evidence>
<dbReference type="NCBIfam" id="NF040941">
    <property type="entry name" value="GGGWT_bact"/>
    <property type="match status" value="1"/>
</dbReference>
<keyword evidence="7" id="KW-1185">Reference proteome</keyword>
<proteinExistence type="predicted"/>
<keyword evidence="3" id="KW-1015">Disulfide bond</keyword>
<dbReference type="InterPro" id="IPR036056">
    <property type="entry name" value="Fibrinogen-like_C"/>
</dbReference>
<dbReference type="InterPro" id="IPR037579">
    <property type="entry name" value="FIB_ANG-like"/>
</dbReference>
<dbReference type="InterPro" id="IPR002181">
    <property type="entry name" value="Fibrinogen_a/b/g_C_dom"/>
</dbReference>
<dbReference type="SMART" id="SM00186">
    <property type="entry name" value="FBG"/>
    <property type="match status" value="1"/>
</dbReference>
<feature type="signal peptide" evidence="5">
    <location>
        <begin position="1"/>
        <end position="20"/>
    </location>
</feature>
<dbReference type="InterPro" id="IPR020837">
    <property type="entry name" value="Fibrinogen_CS"/>
</dbReference>
<name>A0A6J2QMG6_COTGO</name>
<dbReference type="GO" id="GO:0005577">
    <property type="term" value="C:fibrinogen complex"/>
    <property type="evidence" value="ECO:0007669"/>
    <property type="project" value="TreeGrafter"/>
</dbReference>
<dbReference type="PANTHER" id="PTHR47221:SF5">
    <property type="entry name" value="FIBRINOGEN C-TERMINAL DOMAIN-CONTAINING PROTEIN"/>
    <property type="match status" value="1"/>
</dbReference>
<dbReference type="GO" id="GO:0042730">
    <property type="term" value="P:fibrinolysis"/>
    <property type="evidence" value="ECO:0007669"/>
    <property type="project" value="TreeGrafter"/>
</dbReference>
<organism evidence="7 8">
    <name type="scientific">Cottoperca gobio</name>
    <name type="common">Frogmouth</name>
    <name type="synonym">Aphritis gobio</name>
    <dbReference type="NCBI Taxonomy" id="56716"/>
    <lineage>
        <taxon>Eukaryota</taxon>
        <taxon>Metazoa</taxon>
        <taxon>Chordata</taxon>
        <taxon>Craniata</taxon>
        <taxon>Vertebrata</taxon>
        <taxon>Euteleostomi</taxon>
        <taxon>Actinopterygii</taxon>
        <taxon>Neopterygii</taxon>
        <taxon>Teleostei</taxon>
        <taxon>Neoteleostei</taxon>
        <taxon>Acanthomorphata</taxon>
        <taxon>Eupercaria</taxon>
        <taxon>Perciformes</taxon>
        <taxon>Notothenioidei</taxon>
        <taxon>Bovichtidae</taxon>
        <taxon>Cottoperca</taxon>
    </lineage>
</organism>
<dbReference type="PROSITE" id="PS00514">
    <property type="entry name" value="FIBRINOGEN_C_1"/>
    <property type="match status" value="1"/>
</dbReference>
<feature type="chain" id="PRO_5026965421" evidence="5">
    <location>
        <begin position="21"/>
        <end position="437"/>
    </location>
</feature>
<dbReference type="GO" id="GO:0030674">
    <property type="term" value="F:protein-macromolecule adaptor activity"/>
    <property type="evidence" value="ECO:0007669"/>
    <property type="project" value="TreeGrafter"/>
</dbReference>
<evidence type="ECO:0000313" key="8">
    <source>
        <dbReference type="RefSeq" id="XP_029299588.1"/>
    </source>
</evidence>
<evidence type="ECO:0000259" key="6">
    <source>
        <dbReference type="PROSITE" id="PS51406"/>
    </source>
</evidence>
<dbReference type="Gene3D" id="3.90.215.10">
    <property type="entry name" value="Gamma Fibrinogen, chain A, domain 1"/>
    <property type="match status" value="1"/>
</dbReference>
<comment type="subcellular location">
    <subcellularLocation>
        <location evidence="1">Secreted</location>
    </subcellularLocation>
</comment>
<gene>
    <name evidence="8" type="primary">LOC115016066</name>
</gene>
<dbReference type="InterPro" id="IPR014716">
    <property type="entry name" value="Fibrinogen_a/b/g_C_1"/>
</dbReference>
<reference evidence="8" key="1">
    <citation type="submission" date="2025-08" db="UniProtKB">
        <authorList>
            <consortium name="RefSeq"/>
        </authorList>
    </citation>
    <scope>IDENTIFICATION</scope>
</reference>
<dbReference type="GeneID" id="115016066"/>
<dbReference type="OrthoDB" id="7871457at2759"/>
<keyword evidence="5" id="KW-0732">Signal</keyword>
<dbReference type="Proteomes" id="UP000504630">
    <property type="component" value="Chromosome 11"/>
</dbReference>
<dbReference type="CDD" id="cd00087">
    <property type="entry name" value="FReD"/>
    <property type="match status" value="1"/>
</dbReference>
<evidence type="ECO:0000313" key="7">
    <source>
        <dbReference type="Proteomes" id="UP000504630"/>
    </source>
</evidence>
<evidence type="ECO:0000256" key="4">
    <source>
        <dbReference type="ARBA" id="ARBA00023180"/>
    </source>
</evidence>
<evidence type="ECO:0000256" key="5">
    <source>
        <dbReference type="SAM" id="SignalP"/>
    </source>
</evidence>
<sequence>MKWASILLTIVLLLTGECEASDERSDVGHDEDVHPNTLTETNGDVLDMIIQTSRDVLDTNVETIWDINNDNYEDTDWHPPASLLETHSDLSPDTQSVIDSRNTVNTNHTFNRIIDSSSAQCGEYSSHLTSSGQCRLMATLPPVLLRSLEFRHAKTDTLLYVHAALLYELQTQLHNLSAAVQRMSSNTGCTIKVLRTTPLLSMPDTPDGQHLSFCPSDCASLYNNGVRHSGVYTIILSPGAILPVYCDMETEGGGWTVFQRRRDGLVSFNRGWSEYRDGFGEPKDEHWLGNQQLHLLSNQEHYSLRIDLQDWSHAHRHALYHSFRIENEENQYRLHVSGFSGTVEDSFGWYHDQHGFSTPDTGNLCAEISHAGWWFHQCFYANLNGVYYKGGRYSLKAQNLLGPDGIVWFSLKESDFYSLKAVTMMIRPRNFRPRLSP</sequence>
<dbReference type="PROSITE" id="PS51406">
    <property type="entry name" value="FIBRINOGEN_C_2"/>
    <property type="match status" value="1"/>
</dbReference>
<feature type="domain" description="Fibrinogen C-terminal" evidence="6">
    <location>
        <begin position="209"/>
        <end position="430"/>
    </location>
</feature>
<dbReference type="InParanoid" id="A0A6J2QMG6"/>